<proteinExistence type="inferred from homology"/>
<evidence type="ECO:0000313" key="4">
    <source>
        <dbReference type="EMBL" id="PHJ39481.1"/>
    </source>
</evidence>
<dbReference type="Proteomes" id="UP000222564">
    <property type="component" value="Unassembled WGS sequence"/>
</dbReference>
<reference evidence="4 5" key="1">
    <citation type="submission" date="2013-09" db="EMBL/GenBank/DDBJ databases">
        <title>Biodegradation of hydrocarbons in the deep terrestrial subsurface : characterization of a microbial consortium composed of two Desulfotomaculum species originating from a deep geological formation.</title>
        <authorList>
            <person name="Aullo T."/>
            <person name="Berlendis S."/>
            <person name="Lascourreges J.-F."/>
            <person name="Dessort D."/>
            <person name="Saint-Laurent S."/>
            <person name="Schraauwers B."/>
            <person name="Mas J."/>
            <person name="Magot M."/>
            <person name="Ranchou-Peyruse A."/>
        </authorList>
    </citation>
    <scope>NUCLEOTIDE SEQUENCE [LARGE SCALE GENOMIC DNA]</scope>
    <source>
        <strain evidence="4 5">Bs107</strain>
    </source>
</reference>
<keyword evidence="5" id="KW-1185">Reference proteome</keyword>
<gene>
    <name evidence="4" type="ORF">P378_03470</name>
</gene>
<dbReference type="InterPro" id="IPR050152">
    <property type="entry name" value="ChlB/BchB/BchZ"/>
</dbReference>
<dbReference type="PANTHER" id="PTHR33712">
    <property type="entry name" value="LIGHT-INDEPENDENT PROTOCHLOROPHYLLIDE REDUCTASE SUBUNIT B"/>
    <property type="match status" value="1"/>
</dbReference>
<dbReference type="GO" id="GO:0016163">
    <property type="term" value="F:nitrogenase activity"/>
    <property type="evidence" value="ECO:0007669"/>
    <property type="project" value="InterPro"/>
</dbReference>
<dbReference type="EMBL" id="AWQQ01000020">
    <property type="protein sequence ID" value="PHJ39481.1"/>
    <property type="molecule type" value="Genomic_DNA"/>
</dbReference>
<keyword evidence="1 2" id="KW-0535">Nitrogen fixation</keyword>
<dbReference type="RefSeq" id="WP_238472809.1">
    <property type="nucleotide sequence ID" value="NZ_AWQQ01000020.1"/>
</dbReference>
<evidence type="ECO:0000259" key="3">
    <source>
        <dbReference type="Pfam" id="PF00148"/>
    </source>
</evidence>
<comment type="caution">
    <text evidence="4">The sequence shown here is derived from an EMBL/GenBank/DDBJ whole genome shotgun (WGS) entry which is preliminary data.</text>
</comment>
<dbReference type="Pfam" id="PF00148">
    <property type="entry name" value="Oxidored_nitro"/>
    <property type="match status" value="1"/>
</dbReference>
<protein>
    <submittedName>
        <fullName evidence="4">Nitrogenase</fullName>
    </submittedName>
</protein>
<accession>A0A2C6L3Z2</accession>
<dbReference type="AlphaFoldDB" id="A0A2C6L3Z2"/>
<evidence type="ECO:0000313" key="5">
    <source>
        <dbReference type="Proteomes" id="UP000222564"/>
    </source>
</evidence>
<dbReference type="SUPFAM" id="SSF53807">
    <property type="entry name" value="Helical backbone' metal receptor"/>
    <property type="match status" value="1"/>
</dbReference>
<dbReference type="PANTHER" id="PTHR33712:SF7">
    <property type="entry name" value="LIGHT-INDEPENDENT PROTOCHLOROPHYLLIDE REDUCTASE SUBUNIT B"/>
    <property type="match status" value="1"/>
</dbReference>
<feature type="domain" description="Nitrogenase/oxidoreductase component 1" evidence="3">
    <location>
        <begin position="19"/>
        <end position="435"/>
    </location>
</feature>
<evidence type="ECO:0000256" key="1">
    <source>
        <dbReference type="ARBA" id="ARBA00023231"/>
    </source>
</evidence>
<dbReference type="InterPro" id="IPR000318">
    <property type="entry name" value="Nase_comp1_CS"/>
</dbReference>
<dbReference type="InterPro" id="IPR000510">
    <property type="entry name" value="Nase/OxRdtase_comp1"/>
</dbReference>
<evidence type="ECO:0000256" key="2">
    <source>
        <dbReference type="RuleBase" id="RU004021"/>
    </source>
</evidence>
<dbReference type="Gene3D" id="3.40.50.1980">
    <property type="entry name" value="Nitrogenase molybdenum iron protein domain"/>
    <property type="match status" value="3"/>
</dbReference>
<dbReference type="Gene3D" id="1.20.89.10">
    <property type="entry name" value="Nitrogenase Molybdenum-iron Protein, subunit B, domain 4"/>
    <property type="match status" value="1"/>
</dbReference>
<organism evidence="4 5">
    <name type="scientific">Desulforamulus profundi</name>
    <dbReference type="NCBI Taxonomy" id="1383067"/>
    <lineage>
        <taxon>Bacteria</taxon>
        <taxon>Bacillati</taxon>
        <taxon>Bacillota</taxon>
        <taxon>Clostridia</taxon>
        <taxon>Eubacteriales</taxon>
        <taxon>Peptococcaceae</taxon>
        <taxon>Desulforamulus</taxon>
    </lineage>
</organism>
<sequence length="480" mass="53584">MEKNHANYRDVNENPCNMCMPMGGILAFKGLEQSMVILHGSQGCATYMRRHMAEHFNEPIDVASSSLNEKGTVYGGEKNLKQGMDNVIKAYRPGVIGILTTCLAETIGEDIDRISQEYLREKGYGDLPVVTVNSPGYGGTHTEGYWLTLRRIVAQLARPTEAHARINVIIPNLSPADIREMKRILQLMQVDYILLPDYSDTLDRPYQKPYHKMPEGGTKLADIAAMGGAAATIQFGLTVDESMSPGHCLASEFGVPLYNLPVPMGIENTDMFINLLVKLTGNPLPACLEQERGRLLDCMIDSHKYNARGRSVIFGEPDNIYGVAKICLENGIYPVVVATGSKNPKLVKLLEEKLAHSPLRCTVLTETDFTTIRKQSRGKANIAIGSSEGRFLTEKEGIPLVRYGFPIHDRTGGQRLLSVGYAGTTMFLDRITNTLLEHKHNHYRKSMYEMFYLNNQPVEEFFLESSGEQHDVLMQSEPRH</sequence>
<comment type="similarity">
    <text evidence="2">Belongs to the NifD/NifK/NifE/NifN family.</text>
</comment>
<name>A0A2C6L3Z2_9FIRM</name>
<dbReference type="PROSITE" id="PS00699">
    <property type="entry name" value="NITROGENASE_1_1"/>
    <property type="match status" value="1"/>
</dbReference>